<keyword evidence="5" id="KW-0411">Iron-sulfur</keyword>
<keyword evidence="4" id="KW-0408">Iron</keyword>
<dbReference type="GO" id="GO:0051539">
    <property type="term" value="F:4 iron, 4 sulfur cluster binding"/>
    <property type="evidence" value="ECO:0007669"/>
    <property type="project" value="UniProtKB-KW"/>
</dbReference>
<dbReference type="AlphaFoldDB" id="X0S103"/>
<gene>
    <name evidence="6" type="ORF">S01H1_04940</name>
</gene>
<dbReference type="InterPro" id="IPR036188">
    <property type="entry name" value="FAD/NAD-bd_sf"/>
</dbReference>
<evidence type="ECO:0000256" key="3">
    <source>
        <dbReference type="ARBA" id="ARBA00023002"/>
    </source>
</evidence>
<name>X0S103_9ZZZZ</name>
<dbReference type="GO" id="GO:0046872">
    <property type="term" value="F:metal ion binding"/>
    <property type="evidence" value="ECO:0007669"/>
    <property type="project" value="UniProtKB-KW"/>
</dbReference>
<sequence>MGTSGLVPAWCPFTDGTRFIYGELAKQVFERCKAGMPHIPKDSIHGHITLDGERLKRVYDDMVSTAGAHILFNTRLAAVESDLHGEVETIILANKSSLTAYRAGVYVDCTGDADLAAWAGAEYDKGDQDGAMQPVTHCCIISNVDTEALSRAPRLNHSNPDSPGWDMVQDDGFPLIRDCGICAHVIGPRTVGFNALHQWDIDNTDPASTSQGLITGRKIAEQFHRALKKYCPDAFADSYLVTTAPLLGIRETRRIIGDYVLTFDDFKARRSFRDEIARNCYYIDIHPAKEEMPEAIRQRHDPTDRYFYGKGESHGIPYRCLTPRGLRNVIVAGRCISTDRTVQGSIRVMPACLCMGEAAGTAAAMAAAASGDVHAIHAYELRSKLRAHAAYLPDIDSPEPGAPDDAAQPHV</sequence>
<comment type="caution">
    <text evidence="6">The sequence shown here is derived from an EMBL/GenBank/DDBJ whole genome shotgun (WGS) entry which is preliminary data.</text>
</comment>
<accession>X0S103</accession>
<reference evidence="6" key="1">
    <citation type="journal article" date="2014" name="Front. Microbiol.">
        <title>High frequency of phylogenetically diverse reductive dehalogenase-homologous genes in deep subseafloor sedimentary metagenomes.</title>
        <authorList>
            <person name="Kawai M."/>
            <person name="Futagami T."/>
            <person name="Toyoda A."/>
            <person name="Takaki Y."/>
            <person name="Nishi S."/>
            <person name="Hori S."/>
            <person name="Arai W."/>
            <person name="Tsubouchi T."/>
            <person name="Morono Y."/>
            <person name="Uchiyama I."/>
            <person name="Ito T."/>
            <person name="Fujiyama A."/>
            <person name="Inagaki F."/>
            <person name="Takami H."/>
        </authorList>
    </citation>
    <scope>NUCLEOTIDE SEQUENCE</scope>
    <source>
        <strain evidence="6">Expedition CK06-06</strain>
    </source>
</reference>
<evidence type="ECO:0000256" key="1">
    <source>
        <dbReference type="ARBA" id="ARBA00022485"/>
    </source>
</evidence>
<dbReference type="PANTHER" id="PTHR43498:SF1">
    <property type="entry name" value="COB--COM HETERODISULFIDE REDUCTASE IRON-SULFUR SUBUNIT A"/>
    <property type="match status" value="1"/>
</dbReference>
<evidence type="ECO:0008006" key="7">
    <source>
        <dbReference type="Google" id="ProtNLM"/>
    </source>
</evidence>
<dbReference type="GO" id="GO:0016491">
    <property type="term" value="F:oxidoreductase activity"/>
    <property type="evidence" value="ECO:0007669"/>
    <property type="project" value="UniProtKB-KW"/>
</dbReference>
<evidence type="ECO:0000256" key="2">
    <source>
        <dbReference type="ARBA" id="ARBA00022723"/>
    </source>
</evidence>
<dbReference type="EMBL" id="BARS01002580">
    <property type="protein sequence ID" value="GAF69627.1"/>
    <property type="molecule type" value="Genomic_DNA"/>
</dbReference>
<keyword evidence="1" id="KW-0004">4Fe-4S</keyword>
<dbReference type="PANTHER" id="PTHR43498">
    <property type="entry name" value="FERREDOXIN:COB-COM HETERODISULFIDE REDUCTASE SUBUNIT A"/>
    <property type="match status" value="1"/>
</dbReference>
<dbReference type="SUPFAM" id="SSF51905">
    <property type="entry name" value="FAD/NAD(P)-binding domain"/>
    <property type="match status" value="1"/>
</dbReference>
<protein>
    <recommendedName>
        <fullName evidence="7">FAD dependent oxidoreductase</fullName>
    </recommendedName>
</protein>
<proteinExistence type="predicted"/>
<dbReference type="Pfam" id="PF12831">
    <property type="entry name" value="FAD_oxidored"/>
    <property type="match status" value="1"/>
</dbReference>
<evidence type="ECO:0000256" key="5">
    <source>
        <dbReference type="ARBA" id="ARBA00023014"/>
    </source>
</evidence>
<keyword evidence="2" id="KW-0479">Metal-binding</keyword>
<organism evidence="6">
    <name type="scientific">marine sediment metagenome</name>
    <dbReference type="NCBI Taxonomy" id="412755"/>
    <lineage>
        <taxon>unclassified sequences</taxon>
        <taxon>metagenomes</taxon>
        <taxon>ecological metagenomes</taxon>
    </lineage>
</organism>
<keyword evidence="3" id="KW-0560">Oxidoreductase</keyword>
<evidence type="ECO:0000256" key="4">
    <source>
        <dbReference type="ARBA" id="ARBA00023004"/>
    </source>
</evidence>
<dbReference type="InterPro" id="IPR039650">
    <property type="entry name" value="HdrA-like"/>
</dbReference>
<evidence type="ECO:0000313" key="6">
    <source>
        <dbReference type="EMBL" id="GAF69627.1"/>
    </source>
</evidence>